<feature type="domain" description="ABC3 transporter permease C-terminal" evidence="7">
    <location>
        <begin position="681"/>
        <end position="793"/>
    </location>
</feature>
<evidence type="ECO:0000256" key="2">
    <source>
        <dbReference type="ARBA" id="ARBA00022475"/>
    </source>
</evidence>
<dbReference type="InterPro" id="IPR025857">
    <property type="entry name" value="MacB_PCD"/>
</dbReference>
<dbReference type="InterPro" id="IPR050250">
    <property type="entry name" value="Macrolide_Exporter_MacB"/>
</dbReference>
<keyword evidence="2" id="KW-1003">Cell membrane</keyword>
<feature type="transmembrane region" description="Helical" evidence="6">
    <location>
        <begin position="332"/>
        <end position="356"/>
    </location>
</feature>
<feature type="transmembrane region" description="Helical" evidence="6">
    <location>
        <begin position="427"/>
        <end position="450"/>
    </location>
</feature>
<comment type="caution">
    <text evidence="9">The sequence shown here is derived from an EMBL/GenBank/DDBJ whole genome shotgun (WGS) entry which is preliminary data.</text>
</comment>
<evidence type="ECO:0000259" key="7">
    <source>
        <dbReference type="Pfam" id="PF02687"/>
    </source>
</evidence>
<dbReference type="EMBL" id="PVTR01000018">
    <property type="protein sequence ID" value="PRY84654.1"/>
    <property type="molecule type" value="Genomic_DNA"/>
</dbReference>
<keyword evidence="4 6" id="KW-1133">Transmembrane helix</keyword>
<dbReference type="Pfam" id="PF02687">
    <property type="entry name" value="FtsX"/>
    <property type="match status" value="2"/>
</dbReference>
<feature type="transmembrane region" description="Helical" evidence="6">
    <location>
        <begin position="382"/>
        <end position="406"/>
    </location>
</feature>
<dbReference type="Proteomes" id="UP000238157">
    <property type="component" value="Unassembled WGS sequence"/>
</dbReference>
<dbReference type="OrthoDB" id="830694at2"/>
<gene>
    <name evidence="9" type="ORF">CLW00_11837</name>
</gene>
<comment type="subcellular location">
    <subcellularLocation>
        <location evidence="1">Cell membrane</location>
        <topology evidence="1">Multi-pass membrane protein</topology>
    </subcellularLocation>
</comment>
<keyword evidence="10" id="KW-1185">Reference proteome</keyword>
<feature type="domain" description="ABC3 transporter permease C-terminal" evidence="7">
    <location>
        <begin position="295"/>
        <end position="410"/>
    </location>
</feature>
<evidence type="ECO:0000256" key="6">
    <source>
        <dbReference type="SAM" id="Phobius"/>
    </source>
</evidence>
<evidence type="ECO:0000256" key="3">
    <source>
        <dbReference type="ARBA" id="ARBA00022692"/>
    </source>
</evidence>
<feature type="transmembrane region" description="Helical" evidence="6">
    <location>
        <begin position="288"/>
        <end position="311"/>
    </location>
</feature>
<feature type="domain" description="MacB-like periplasmic core" evidence="8">
    <location>
        <begin position="475"/>
        <end position="607"/>
    </location>
</feature>
<feature type="transmembrane region" description="Helical" evidence="6">
    <location>
        <begin position="20"/>
        <end position="42"/>
    </location>
</feature>
<dbReference type="GO" id="GO:0005886">
    <property type="term" value="C:plasma membrane"/>
    <property type="evidence" value="ECO:0007669"/>
    <property type="project" value="UniProtKB-SubCell"/>
</dbReference>
<reference evidence="9 10" key="1">
    <citation type="submission" date="2018-03" db="EMBL/GenBank/DDBJ databases">
        <title>Genomic Encyclopedia of Archaeal and Bacterial Type Strains, Phase II (KMG-II): from individual species to whole genera.</title>
        <authorList>
            <person name="Goeker M."/>
        </authorList>
    </citation>
    <scope>NUCLEOTIDE SEQUENCE [LARGE SCALE GENOMIC DNA]</scope>
    <source>
        <strain evidence="9 10">DSM 27929</strain>
    </source>
</reference>
<keyword evidence="3 6" id="KW-0812">Transmembrane</keyword>
<evidence type="ECO:0000256" key="5">
    <source>
        <dbReference type="ARBA" id="ARBA00023136"/>
    </source>
</evidence>
<feature type="transmembrane region" description="Helical" evidence="6">
    <location>
        <begin position="768"/>
        <end position="791"/>
    </location>
</feature>
<organism evidence="9 10">
    <name type="scientific">Mongoliibacter ruber</name>
    <dbReference type="NCBI Taxonomy" id="1750599"/>
    <lineage>
        <taxon>Bacteria</taxon>
        <taxon>Pseudomonadati</taxon>
        <taxon>Bacteroidota</taxon>
        <taxon>Cytophagia</taxon>
        <taxon>Cytophagales</taxon>
        <taxon>Cyclobacteriaceae</taxon>
        <taxon>Mongoliibacter</taxon>
    </lineage>
</organism>
<dbReference type="RefSeq" id="WP_106135474.1">
    <property type="nucleotide sequence ID" value="NZ_PVTR01000018.1"/>
</dbReference>
<sequence>MFKNYLKIAIRNLKKRKGFALINILSLALGLTGGIFMLVYALDEFSFDKFHQNGDRIYRVNTVFIDAKSGNEAYNSTNGWPVGKILESDFPEVENVVYTITWPRLEVKTDEERFNPRMAYVTESFFDVFSFESLKGTPSSALSQPYQAVITESMESRIFKGQDGLGKEFFLADTIAVKVGAVVKDSPENSHIQFEVLLSQATFERYTGIEDYMGGWGNINMSNYLMLREGTDAEAFKAKAKSVYMDHVGEMMRSWGAEAFLYFEPMKDIYLRSEAGNSLGTLGSIDRVYMVLGICLFTILLACINFINLSTARSVDRFKEVGLRKVVGSSRMALITQFMTEAFVMTVFGLLIAIFLSSTMMPVFNELVNKTYKLDSLLKPEIIFGIFSLLFLISLFAGYYPSLYLSGLQPIKILKGKFNPGSTGLNMSKALVVFQFFISVSLALGTLVVLNQLDFMQEKELGFAKNEILVVDASKLSKNRIESLKNELNNISGIQSVAYSNGIPGRPGWVGQIAYPDGREAENPASVEYLSVDEDYLNTLELDIVAGRFFDPERETDRTDGLVLNEKAVRLFGWESPEEALGQKIVSPSTTPQGTVIGVVKDYHQLGLQQAIHGIAMDWAPDYSYWLSIRFEPGQTTAILENLNQKWINDFTGMDFKYFFLNEDFERLYQAELRMSKMFRLFAGLTLLISLIGLLGLVSFMIESRSKEMSIRKVLGAGVPQIVYILSREFMVLVILASVLAVPVSLYFGKEWLQNFAYRAPIDLGNFLAVVLMALLVTLTVVGMQALRAAFRNTVNGLRSE</sequence>
<feature type="transmembrane region" description="Helical" evidence="6">
    <location>
        <begin position="730"/>
        <end position="748"/>
    </location>
</feature>
<dbReference type="InterPro" id="IPR003838">
    <property type="entry name" value="ABC3_permease_C"/>
</dbReference>
<evidence type="ECO:0000313" key="9">
    <source>
        <dbReference type="EMBL" id="PRY84654.1"/>
    </source>
</evidence>
<evidence type="ECO:0000256" key="4">
    <source>
        <dbReference type="ARBA" id="ARBA00022989"/>
    </source>
</evidence>
<evidence type="ECO:0000259" key="8">
    <source>
        <dbReference type="Pfam" id="PF12704"/>
    </source>
</evidence>
<feature type="domain" description="MacB-like periplasmic core" evidence="8">
    <location>
        <begin position="21"/>
        <end position="242"/>
    </location>
</feature>
<evidence type="ECO:0000313" key="10">
    <source>
        <dbReference type="Proteomes" id="UP000238157"/>
    </source>
</evidence>
<keyword evidence="5 6" id="KW-0472">Membrane</keyword>
<dbReference type="PANTHER" id="PTHR30572:SF18">
    <property type="entry name" value="ABC-TYPE MACROLIDE FAMILY EXPORT SYSTEM PERMEASE COMPONENT 2"/>
    <property type="match status" value="1"/>
</dbReference>
<dbReference type="PANTHER" id="PTHR30572">
    <property type="entry name" value="MEMBRANE COMPONENT OF TRANSPORTER-RELATED"/>
    <property type="match status" value="1"/>
</dbReference>
<accession>A0A2T0WDP9</accession>
<feature type="transmembrane region" description="Helical" evidence="6">
    <location>
        <begin position="681"/>
        <end position="702"/>
    </location>
</feature>
<evidence type="ECO:0000256" key="1">
    <source>
        <dbReference type="ARBA" id="ARBA00004651"/>
    </source>
</evidence>
<dbReference type="AlphaFoldDB" id="A0A2T0WDP9"/>
<dbReference type="Pfam" id="PF12704">
    <property type="entry name" value="MacB_PCD"/>
    <property type="match status" value="2"/>
</dbReference>
<dbReference type="GO" id="GO:0022857">
    <property type="term" value="F:transmembrane transporter activity"/>
    <property type="evidence" value="ECO:0007669"/>
    <property type="project" value="TreeGrafter"/>
</dbReference>
<name>A0A2T0WDP9_9BACT</name>
<proteinExistence type="predicted"/>
<protein>
    <submittedName>
        <fullName evidence="9">Putative ABC transport system permease protein</fullName>
    </submittedName>
</protein>